<dbReference type="Pfam" id="PF07690">
    <property type="entry name" value="MFS_1"/>
    <property type="match status" value="1"/>
</dbReference>
<feature type="non-terminal residue" evidence="2">
    <location>
        <position position="1"/>
    </location>
</feature>
<dbReference type="GO" id="GO:0022857">
    <property type="term" value="F:transmembrane transporter activity"/>
    <property type="evidence" value="ECO:0007669"/>
    <property type="project" value="InterPro"/>
</dbReference>
<keyword evidence="1" id="KW-0472">Membrane</keyword>
<name>A0A3P7JJQ2_STRVU</name>
<feature type="transmembrane region" description="Helical" evidence="1">
    <location>
        <begin position="275"/>
        <end position="295"/>
    </location>
</feature>
<feature type="transmembrane region" description="Helical" evidence="1">
    <location>
        <begin position="301"/>
        <end position="321"/>
    </location>
</feature>
<evidence type="ECO:0000313" key="2">
    <source>
        <dbReference type="EMBL" id="VDM76407.1"/>
    </source>
</evidence>
<dbReference type="Proteomes" id="UP000270094">
    <property type="component" value="Unassembled WGS sequence"/>
</dbReference>
<feature type="transmembrane region" description="Helical" evidence="1">
    <location>
        <begin position="120"/>
        <end position="138"/>
    </location>
</feature>
<protein>
    <recommendedName>
        <fullName evidence="4">Major facilitator superfamily (MFS) profile domain-containing protein</fullName>
    </recommendedName>
</protein>
<dbReference type="PANTHER" id="PTHR45757">
    <property type="entry name" value="PROTEIN CBG23364-RELATED"/>
    <property type="match status" value="1"/>
</dbReference>
<keyword evidence="1" id="KW-0812">Transmembrane</keyword>
<accession>A0A3P7JJQ2</accession>
<gene>
    <name evidence="2" type="ORF">SVUK_LOCUS11405</name>
</gene>
<keyword evidence="3" id="KW-1185">Reference proteome</keyword>
<feature type="transmembrane region" description="Helical" evidence="1">
    <location>
        <begin position="246"/>
        <end position="263"/>
    </location>
</feature>
<evidence type="ECO:0000256" key="1">
    <source>
        <dbReference type="SAM" id="Phobius"/>
    </source>
</evidence>
<feature type="transmembrane region" description="Helical" evidence="1">
    <location>
        <begin position="369"/>
        <end position="388"/>
    </location>
</feature>
<dbReference type="Gene3D" id="1.20.1250.20">
    <property type="entry name" value="MFS general substrate transporter like domains"/>
    <property type="match status" value="2"/>
</dbReference>
<organism evidence="2 3">
    <name type="scientific">Strongylus vulgaris</name>
    <name type="common">Blood worm</name>
    <dbReference type="NCBI Taxonomy" id="40348"/>
    <lineage>
        <taxon>Eukaryota</taxon>
        <taxon>Metazoa</taxon>
        <taxon>Ecdysozoa</taxon>
        <taxon>Nematoda</taxon>
        <taxon>Chromadorea</taxon>
        <taxon>Rhabditida</taxon>
        <taxon>Rhabditina</taxon>
        <taxon>Rhabditomorpha</taxon>
        <taxon>Strongyloidea</taxon>
        <taxon>Strongylidae</taxon>
        <taxon>Strongylus</taxon>
    </lineage>
</organism>
<feature type="transmembrane region" description="Helical" evidence="1">
    <location>
        <begin position="144"/>
        <end position="162"/>
    </location>
</feature>
<sequence length="432" mass="47872">SRTPTIISRYIFSFYGLVSACATLFLPLAVDLGHMYVSVARMLQGFSIAIAFVTVGAITSHWSAHRESGTYIAMLSSAAQVSKNPCMHYEYPAYALSTAEGDGPLLNDGATATRRQNFRLLSSVLTLPVAGAFCESSLGWRYLYYTFGAIGLLLSLMFFIFYKDDPRKHRMVSSKELSTITLGKDDVPSTKEPVPYKAILKDHCMQAVLLTTFSGNTAFFIFLQFGPTFMNMALNFDVTETGFVTALPYALCLVLKFVAGPLFDLATFIPEKYRMIMFASISQGFMSICFCILSQTRNKLIAQIAYSGAVACNGLNIVGSIKCAQVVARQHVHFVIVCITLFGTIISFILPVLVTILCPNNTVDEWSRLFLGVSGFVIITNIPFLFLARGEPAPWTKSIPKYSANLEQGFRRITDDEKFPQDQKYPSEVKFS</sequence>
<dbReference type="OrthoDB" id="2985014at2759"/>
<evidence type="ECO:0000313" key="3">
    <source>
        <dbReference type="Proteomes" id="UP000270094"/>
    </source>
</evidence>
<feature type="transmembrane region" description="Helical" evidence="1">
    <location>
        <begin position="12"/>
        <end position="30"/>
    </location>
</feature>
<feature type="transmembrane region" description="Helical" evidence="1">
    <location>
        <begin position="207"/>
        <end position="226"/>
    </location>
</feature>
<keyword evidence="1" id="KW-1133">Transmembrane helix</keyword>
<proteinExistence type="predicted"/>
<dbReference type="InterPro" id="IPR011701">
    <property type="entry name" value="MFS"/>
</dbReference>
<feature type="transmembrane region" description="Helical" evidence="1">
    <location>
        <begin position="42"/>
        <end position="64"/>
    </location>
</feature>
<evidence type="ECO:0008006" key="4">
    <source>
        <dbReference type="Google" id="ProtNLM"/>
    </source>
</evidence>
<dbReference type="PANTHER" id="PTHR45757:SF11">
    <property type="entry name" value="MAJOR FACILITATOR SUPERFAMILY (MFS) PROFILE DOMAIN-CONTAINING PROTEIN"/>
    <property type="match status" value="1"/>
</dbReference>
<reference evidence="2 3" key="1">
    <citation type="submission" date="2018-11" db="EMBL/GenBank/DDBJ databases">
        <authorList>
            <consortium name="Pathogen Informatics"/>
        </authorList>
    </citation>
    <scope>NUCLEOTIDE SEQUENCE [LARGE SCALE GENOMIC DNA]</scope>
</reference>
<dbReference type="AlphaFoldDB" id="A0A3P7JJQ2"/>
<feature type="transmembrane region" description="Helical" evidence="1">
    <location>
        <begin position="333"/>
        <end position="357"/>
    </location>
</feature>
<dbReference type="EMBL" id="UYYB01096930">
    <property type="protein sequence ID" value="VDM76407.1"/>
    <property type="molecule type" value="Genomic_DNA"/>
</dbReference>
<dbReference type="GO" id="GO:0016020">
    <property type="term" value="C:membrane"/>
    <property type="evidence" value="ECO:0007669"/>
    <property type="project" value="TreeGrafter"/>
</dbReference>
<dbReference type="SUPFAM" id="SSF103473">
    <property type="entry name" value="MFS general substrate transporter"/>
    <property type="match status" value="2"/>
</dbReference>
<dbReference type="InterPro" id="IPR036259">
    <property type="entry name" value="MFS_trans_sf"/>
</dbReference>